<evidence type="ECO:0000313" key="6">
    <source>
        <dbReference type="Proteomes" id="UP000005225"/>
    </source>
</evidence>
<organism evidence="5 6">
    <name type="scientific">Otolemur garnettii</name>
    <name type="common">Small-eared galago</name>
    <name type="synonym">Garnett's greater bushbaby</name>
    <dbReference type="NCBI Taxonomy" id="30611"/>
    <lineage>
        <taxon>Eukaryota</taxon>
        <taxon>Metazoa</taxon>
        <taxon>Chordata</taxon>
        <taxon>Craniata</taxon>
        <taxon>Vertebrata</taxon>
        <taxon>Euteleostomi</taxon>
        <taxon>Mammalia</taxon>
        <taxon>Eutheria</taxon>
        <taxon>Euarchontoglires</taxon>
        <taxon>Primates</taxon>
        <taxon>Strepsirrhini</taxon>
        <taxon>Lorisiformes</taxon>
        <taxon>Galagidae</taxon>
        <taxon>Otolemur</taxon>
    </lineage>
</organism>
<dbReference type="GO" id="GO:0006412">
    <property type="term" value="P:translation"/>
    <property type="evidence" value="ECO:0007669"/>
    <property type="project" value="InterPro"/>
</dbReference>
<evidence type="ECO:0000256" key="1">
    <source>
        <dbReference type="ARBA" id="ARBA00008431"/>
    </source>
</evidence>
<dbReference type="InterPro" id="IPR036351">
    <property type="entry name" value="Ribosomal_eL32_sf"/>
</dbReference>
<dbReference type="Pfam" id="PF01655">
    <property type="entry name" value="Ribosomal_L32e"/>
    <property type="match status" value="1"/>
</dbReference>
<name>H0Y0V0_OTOGA</name>
<dbReference type="PANTHER" id="PTHR23413:SF1">
    <property type="entry name" value="RIBOSOMAL PROTEIN L32"/>
    <property type="match status" value="1"/>
</dbReference>
<dbReference type="STRING" id="30611.ENSOGAP00000021993"/>
<dbReference type="InterPro" id="IPR001515">
    <property type="entry name" value="Ribosomal_eL32"/>
</dbReference>
<evidence type="ECO:0000256" key="3">
    <source>
        <dbReference type="ARBA" id="ARBA00023274"/>
    </source>
</evidence>
<dbReference type="InParanoid" id="H0Y0V0"/>
<dbReference type="GeneTree" id="ENSGT00940000158890"/>
<dbReference type="HOGENOM" id="CLU_071479_4_1_1"/>
<protein>
    <recommendedName>
        <fullName evidence="4">60S ribosomal protein L32</fullName>
    </recommendedName>
</protein>
<reference evidence="5" key="2">
    <citation type="submission" date="2025-08" db="UniProtKB">
        <authorList>
            <consortium name="Ensembl"/>
        </authorList>
    </citation>
    <scope>IDENTIFICATION</scope>
</reference>
<dbReference type="SMART" id="SM01393">
    <property type="entry name" value="Ribosomal_L32e"/>
    <property type="match status" value="1"/>
</dbReference>
<accession>H0Y0V0</accession>
<keyword evidence="3" id="KW-0687">Ribonucleoprotein</keyword>
<proteinExistence type="inferred from homology"/>
<dbReference type="PANTHER" id="PTHR23413">
    <property type="entry name" value="60S RIBOSOMAL PROTEIN L32 AND DNA-DIRECTED RNA POLYMERASE II, SUBUNIT N"/>
    <property type="match status" value="1"/>
</dbReference>
<dbReference type="GO" id="GO:0022625">
    <property type="term" value="C:cytosolic large ribosomal subunit"/>
    <property type="evidence" value="ECO:0007669"/>
    <property type="project" value="TreeGrafter"/>
</dbReference>
<evidence type="ECO:0000256" key="2">
    <source>
        <dbReference type="ARBA" id="ARBA00022980"/>
    </source>
</evidence>
<keyword evidence="6" id="KW-1185">Reference proteome</keyword>
<sequence>VAALRLLVKLKIVKKRTKKFIQHQSDVKIKRSWWKPRGIDNRVWRKFKGWILLPNIGCGSIRQTKHTLPSGFPKVLVLKVKELEVLLLCNHLPCGVSSKSCKATVERVAQLAVRVTSPHARLRSEENE</sequence>
<reference evidence="5" key="3">
    <citation type="submission" date="2025-09" db="UniProtKB">
        <authorList>
            <consortium name="Ensembl"/>
        </authorList>
    </citation>
    <scope>IDENTIFICATION</scope>
</reference>
<keyword evidence="2" id="KW-0689">Ribosomal protein</keyword>
<dbReference type="GO" id="GO:0003735">
    <property type="term" value="F:structural constituent of ribosome"/>
    <property type="evidence" value="ECO:0007669"/>
    <property type="project" value="InterPro"/>
</dbReference>
<comment type="similarity">
    <text evidence="1">Belongs to the eukaryotic ribosomal protein eL32 family.</text>
</comment>
<dbReference type="eggNOG" id="KOG0878">
    <property type="taxonomic scope" value="Eukaryota"/>
</dbReference>
<dbReference type="AlphaFoldDB" id="H0Y0V0"/>
<evidence type="ECO:0000256" key="4">
    <source>
        <dbReference type="ARBA" id="ARBA00035335"/>
    </source>
</evidence>
<evidence type="ECO:0000313" key="5">
    <source>
        <dbReference type="Ensembl" id="ENSOGAP00000021993.1"/>
    </source>
</evidence>
<reference evidence="6" key="1">
    <citation type="submission" date="2011-03" db="EMBL/GenBank/DDBJ databases">
        <title>Version 3 of the genome sequence of Otolemur garnettii (Bushbaby).</title>
        <authorList>
            <consortium name="The Broad Institute Genome Sequencing Platform"/>
            <person name="Di Palma F."/>
            <person name="Johnson J."/>
            <person name="Lander E.S."/>
            <person name="Lindblad-Toh K."/>
            <person name="Jaffe D.B."/>
            <person name="Gnerre S."/>
            <person name="MacCallum I."/>
            <person name="Przybylski D."/>
            <person name="Ribeiro F.J."/>
            <person name="Burton J.N."/>
            <person name="Walker B.J."/>
            <person name="Sharpe T."/>
            <person name="Hall G."/>
        </authorList>
    </citation>
    <scope>NUCLEOTIDE SEQUENCE [LARGE SCALE GENOMIC DNA]</scope>
</reference>
<dbReference type="EMBL" id="AAQR03169348">
    <property type="status" value="NOT_ANNOTATED_CDS"/>
    <property type="molecule type" value="Genomic_DNA"/>
</dbReference>
<dbReference type="Ensembl" id="ENSOGAT00000028406.1">
    <property type="protein sequence ID" value="ENSOGAP00000021993.1"/>
    <property type="gene ID" value="ENSOGAG00000031144.1"/>
</dbReference>
<dbReference type="SUPFAM" id="SSF52042">
    <property type="entry name" value="Ribosomal protein L32e"/>
    <property type="match status" value="1"/>
</dbReference>
<dbReference type="Proteomes" id="UP000005225">
    <property type="component" value="Unassembled WGS sequence"/>
</dbReference>